<comment type="catalytic activity">
    <reaction evidence="10 11">
        <text>uroporphyrinogen III + 4 H(+) = coproporphyrinogen III + 4 CO2</text>
        <dbReference type="Rhea" id="RHEA:19865"/>
        <dbReference type="ChEBI" id="CHEBI:15378"/>
        <dbReference type="ChEBI" id="CHEBI:16526"/>
        <dbReference type="ChEBI" id="CHEBI:57308"/>
        <dbReference type="ChEBI" id="CHEBI:57309"/>
        <dbReference type="EC" id="4.1.1.37"/>
    </reaction>
</comment>
<dbReference type="FunFam" id="3.20.20.210:FF:000006">
    <property type="entry name" value="Uroporphyrinogen decarboxylase"/>
    <property type="match status" value="1"/>
</dbReference>
<sequence length="453" mass="50017">MFLCSITRLGHSTWTSRSWLRTSEASNETGLKWLHPRCAGSSYRFSSLYASLGTQRDDSRSTEASAAENEQPLLLRVLRGDVRVPRPPVWLMRQAGRYMSAFRSYSDRYAFRERAENPEIAVELSLQPWRAFGVDAVIMFADILTPLPAMGLDYQIVPGKGPCIKPSIRSMEDLARIEPLTIDAAEAALPFVGATLTELARQLATRHPRPALLGFLGAPFTLAAYAIDGEGGRATAGRHVKRMMYTAEGQNLLHRLLTIMTESMVAYAVYQARMGAEAIQIFDSWAHLLPPEDYRELSLPYIARLVQGIRAADVQIPLILFANGSCGKLDTLEMVFPRRIISTTDAPGLDALGLDWKTSMAEARRLYGPQAILQGNIDPMVLAFGEQATMAAAIDRCVCSAAGGPHILNLGHGVMQETPEDSVAYFCDHVRALASANWYRDLRAALIEKRGML</sequence>
<comment type="function">
    <text evidence="1">Catalyzes the decarboxylation of four acetate groups of uroporphyrinogen-III to yield coproporphyrinogen-III.</text>
</comment>
<evidence type="ECO:0000256" key="1">
    <source>
        <dbReference type="ARBA" id="ARBA00002448"/>
    </source>
</evidence>
<keyword evidence="8 11" id="KW-0456">Lyase</keyword>
<evidence type="ECO:0000256" key="5">
    <source>
        <dbReference type="ARBA" id="ARBA00011738"/>
    </source>
</evidence>
<comment type="subunit">
    <text evidence="5">Homodimer.</text>
</comment>
<reference evidence="14 15" key="1">
    <citation type="journal article" date="2020" name="J. Phycol.">
        <title>Comparative genome analysis reveals Cyanidiococcus gen. nov., a new extremophilic red algal genus sister to Cyanidioschyzon (Cyanidioschyzonaceae, Rhodophyta).</title>
        <authorList>
            <person name="Liu S.-L."/>
            <person name="Chiang Y.-R."/>
            <person name="Yoon H.S."/>
            <person name="Fu H.-Y."/>
        </authorList>
    </citation>
    <scope>NUCLEOTIDE SEQUENCE [LARGE SCALE GENOMIC DNA]</scope>
    <source>
        <strain evidence="14 15">THAL066</strain>
    </source>
</reference>
<protein>
    <recommendedName>
        <fullName evidence="6 11">Uroporphyrinogen decarboxylase</fullName>
        <ecNumber evidence="6 11">4.1.1.37</ecNumber>
    </recommendedName>
</protein>
<dbReference type="Gene3D" id="3.20.20.210">
    <property type="match status" value="1"/>
</dbReference>
<dbReference type="SUPFAM" id="SSF51726">
    <property type="entry name" value="UROD/MetE-like"/>
    <property type="match status" value="1"/>
</dbReference>
<dbReference type="EC" id="4.1.1.37" evidence="6 11"/>
<dbReference type="OrthoDB" id="339900at2759"/>
<comment type="pathway">
    <text evidence="3 11">Porphyrin-containing compound metabolism; protoporphyrin-IX biosynthesis; coproporphyrinogen-III from 5-aminolevulinate: step 4/4.</text>
</comment>
<dbReference type="PANTHER" id="PTHR21091">
    <property type="entry name" value="METHYLTETRAHYDROFOLATE:HOMOCYSTEINE METHYLTRANSFERASE RELATED"/>
    <property type="match status" value="1"/>
</dbReference>
<comment type="subcellular location">
    <subcellularLocation>
        <location evidence="2">Plastid</location>
        <location evidence="2">Chloroplast</location>
    </subcellularLocation>
</comment>
<accession>A0A7J7IN80</accession>
<dbReference type="CDD" id="cd00717">
    <property type="entry name" value="URO-D"/>
    <property type="match status" value="1"/>
</dbReference>
<dbReference type="GO" id="GO:0004853">
    <property type="term" value="F:uroporphyrinogen decarboxylase activity"/>
    <property type="evidence" value="ECO:0007669"/>
    <property type="project" value="UniProtKB-EC"/>
</dbReference>
<dbReference type="Pfam" id="PF01208">
    <property type="entry name" value="URO-D"/>
    <property type="match status" value="1"/>
</dbReference>
<comment type="caution">
    <text evidence="14">The sequence shown here is derived from an EMBL/GenBank/DDBJ whole genome shotgun (WGS) entry which is preliminary data.</text>
</comment>
<dbReference type="PROSITE" id="PS00906">
    <property type="entry name" value="UROD_1"/>
    <property type="match status" value="1"/>
</dbReference>
<comment type="similarity">
    <text evidence="4 12">Belongs to the uroporphyrinogen decarboxylase family.</text>
</comment>
<dbReference type="InterPro" id="IPR038071">
    <property type="entry name" value="UROD/MetE-like_sf"/>
</dbReference>
<name>A0A7J7IN80_9RHOD</name>
<proteinExistence type="inferred from homology"/>
<evidence type="ECO:0000313" key="14">
    <source>
        <dbReference type="EMBL" id="KAF6003781.1"/>
    </source>
</evidence>
<evidence type="ECO:0000256" key="6">
    <source>
        <dbReference type="ARBA" id="ARBA00012288"/>
    </source>
</evidence>
<evidence type="ECO:0000256" key="11">
    <source>
        <dbReference type="RuleBase" id="RU000554"/>
    </source>
</evidence>
<evidence type="ECO:0000256" key="10">
    <source>
        <dbReference type="ARBA" id="ARBA00048033"/>
    </source>
</evidence>
<evidence type="ECO:0000313" key="15">
    <source>
        <dbReference type="Proteomes" id="UP000530660"/>
    </source>
</evidence>
<dbReference type="GO" id="GO:0006782">
    <property type="term" value="P:protoporphyrinogen IX biosynthetic process"/>
    <property type="evidence" value="ECO:0007669"/>
    <property type="project" value="UniProtKB-UniPathway"/>
</dbReference>
<feature type="domain" description="Uroporphyrinogen decarboxylase (URO-D)" evidence="13">
    <location>
        <begin position="88"/>
        <end position="97"/>
    </location>
</feature>
<evidence type="ECO:0000259" key="13">
    <source>
        <dbReference type="PROSITE" id="PS00906"/>
    </source>
</evidence>
<keyword evidence="15" id="KW-1185">Reference proteome</keyword>
<dbReference type="EMBL" id="VWRR01000005">
    <property type="protein sequence ID" value="KAF6003781.1"/>
    <property type="molecule type" value="Genomic_DNA"/>
</dbReference>
<evidence type="ECO:0000256" key="12">
    <source>
        <dbReference type="RuleBase" id="RU004169"/>
    </source>
</evidence>
<dbReference type="PANTHER" id="PTHR21091:SF174">
    <property type="entry name" value="UROPORPHYRINOGEN DECARBOXYLASE"/>
    <property type="match status" value="1"/>
</dbReference>
<dbReference type="NCBIfam" id="TIGR01464">
    <property type="entry name" value="hemE"/>
    <property type="match status" value="1"/>
</dbReference>
<evidence type="ECO:0000256" key="2">
    <source>
        <dbReference type="ARBA" id="ARBA00004229"/>
    </source>
</evidence>
<organism evidence="14 15">
    <name type="scientific">Cyanidiococcus yangmingshanensis</name>
    <dbReference type="NCBI Taxonomy" id="2690220"/>
    <lineage>
        <taxon>Eukaryota</taxon>
        <taxon>Rhodophyta</taxon>
        <taxon>Bangiophyceae</taxon>
        <taxon>Cyanidiales</taxon>
        <taxon>Cyanidiaceae</taxon>
        <taxon>Cyanidiococcus</taxon>
    </lineage>
</organism>
<keyword evidence="9 11" id="KW-0627">Porphyrin biosynthesis</keyword>
<dbReference type="GO" id="GO:0009507">
    <property type="term" value="C:chloroplast"/>
    <property type="evidence" value="ECO:0007669"/>
    <property type="project" value="UniProtKB-SubCell"/>
</dbReference>
<evidence type="ECO:0000256" key="8">
    <source>
        <dbReference type="ARBA" id="ARBA00023239"/>
    </source>
</evidence>
<dbReference type="InterPro" id="IPR000257">
    <property type="entry name" value="Uroporphyrinogen_deCOase"/>
</dbReference>
<dbReference type="InterPro" id="IPR006361">
    <property type="entry name" value="Uroporphyrinogen_deCO2ase_HemE"/>
</dbReference>
<evidence type="ECO:0000256" key="9">
    <source>
        <dbReference type="ARBA" id="ARBA00023244"/>
    </source>
</evidence>
<dbReference type="UniPathway" id="UPA00251">
    <property type="reaction ID" value="UER00321"/>
</dbReference>
<keyword evidence="7 11" id="KW-0210">Decarboxylase</keyword>
<evidence type="ECO:0000256" key="4">
    <source>
        <dbReference type="ARBA" id="ARBA00009935"/>
    </source>
</evidence>
<evidence type="ECO:0000256" key="3">
    <source>
        <dbReference type="ARBA" id="ARBA00004804"/>
    </source>
</evidence>
<dbReference type="AlphaFoldDB" id="A0A7J7IN80"/>
<evidence type="ECO:0000256" key="7">
    <source>
        <dbReference type="ARBA" id="ARBA00022793"/>
    </source>
</evidence>
<dbReference type="Proteomes" id="UP000530660">
    <property type="component" value="Unassembled WGS sequence"/>
</dbReference>
<gene>
    <name evidence="14" type="ORF">F1559_001304</name>
</gene>